<dbReference type="InterPro" id="IPR012337">
    <property type="entry name" value="RNaseH-like_sf"/>
</dbReference>
<keyword evidence="2" id="KW-1185">Reference proteome</keyword>
<dbReference type="RefSeq" id="WP_037974427.1">
    <property type="nucleotide sequence ID" value="NZ_JMKI01000006.1"/>
</dbReference>
<evidence type="ECO:0000313" key="2">
    <source>
        <dbReference type="Proteomes" id="UP000027665"/>
    </source>
</evidence>
<dbReference type="GeneID" id="90982742"/>
<evidence type="ECO:0008006" key="3">
    <source>
        <dbReference type="Google" id="ProtNLM"/>
    </source>
</evidence>
<evidence type="ECO:0000313" key="1">
    <source>
        <dbReference type="EMBL" id="KEJ93078.1"/>
    </source>
</evidence>
<organism evidence="1 2">
    <name type="scientific">Synergistes jonesii</name>
    <dbReference type="NCBI Taxonomy" id="2754"/>
    <lineage>
        <taxon>Bacteria</taxon>
        <taxon>Thermotogati</taxon>
        <taxon>Synergistota</taxon>
        <taxon>Synergistia</taxon>
        <taxon>Synergistales</taxon>
        <taxon>Synergistaceae</taxon>
        <taxon>Synergistes</taxon>
    </lineage>
</organism>
<reference evidence="1 2" key="1">
    <citation type="submission" date="2014-04" db="EMBL/GenBank/DDBJ databases">
        <title>Draft Genome Sequence of Synergistes jonesii.</title>
        <authorList>
            <person name="Coil D.A."/>
            <person name="Eisen J.A."/>
            <person name="Holland-Moritz H.E."/>
        </authorList>
    </citation>
    <scope>NUCLEOTIDE SEQUENCE [LARGE SCALE GENOMIC DNA]</scope>
    <source>
        <strain evidence="1 2">78-1</strain>
    </source>
</reference>
<dbReference type="STRING" id="2754.EH55_12285"/>
<accession>A0A073IRX2</accession>
<comment type="caution">
    <text evidence="1">The sequence shown here is derived from an EMBL/GenBank/DDBJ whole genome shotgun (WGS) entry which is preliminary data.</text>
</comment>
<name>A0A073IRX2_9BACT</name>
<sequence>MIAGIDPGRWKTGVAFAEGGGELLFSAIVPSEKAEVLVSAFKSGEWGALDRWGLEGEIKNIAGLTAEKIYVGGGTSSKEFTKNFPLEYITVDEYGTTLAARKIYWRLHRPRGIMKLIPTSLRTPPRNVDDLAAYAIILKACAD</sequence>
<protein>
    <recommendedName>
        <fullName evidence="3">Endonuclease</fullName>
    </recommendedName>
</protein>
<dbReference type="EMBL" id="JMKI01000006">
    <property type="protein sequence ID" value="KEJ93078.1"/>
    <property type="molecule type" value="Genomic_DNA"/>
</dbReference>
<dbReference type="AlphaFoldDB" id="A0A073IRX2"/>
<dbReference type="SUPFAM" id="SSF53098">
    <property type="entry name" value="Ribonuclease H-like"/>
    <property type="match status" value="1"/>
</dbReference>
<dbReference type="Proteomes" id="UP000027665">
    <property type="component" value="Unassembled WGS sequence"/>
</dbReference>
<dbReference type="OrthoDB" id="5161at2"/>
<dbReference type="eggNOG" id="COG0816">
    <property type="taxonomic scope" value="Bacteria"/>
</dbReference>
<proteinExistence type="predicted"/>
<gene>
    <name evidence="1" type="ORF">EH55_12285</name>
</gene>